<evidence type="ECO:0000256" key="2">
    <source>
        <dbReference type="ARBA" id="ARBA00022676"/>
    </source>
</evidence>
<evidence type="ECO:0000259" key="6">
    <source>
        <dbReference type="Pfam" id="PF13632"/>
    </source>
</evidence>
<dbReference type="Pfam" id="PF05157">
    <property type="entry name" value="MshEN"/>
    <property type="match status" value="1"/>
</dbReference>
<sequence length="636" mass="72453">MTVTCDEMDALGRAPDIGRERGLLGRALVTAGVISDEQLRSALALQQRWNSRLGDVILAQRGVPAQRFYAIVAAHFGLEFIDLVQQPPDAELLTAGDLDSYAQRLLLPWRREDGVLVLAVADPDPAVFAWARAHYGEDVRFVGTAKFDVIWSLQRYADEQLTDNALNLLASHAPTYSARQVVTRGQKFTLWAIAAVLLIAMVLFPVPALITVNVLVALGFLATFGLKLLLVWFGSRHRIDIKVTEDEVAALRDDDLPVYTVLVPMYKEPEVLPILANALRKLDYPISKLDVKLVLEADDFETIDAAKKLGLEAFFEIIRVPPSQPKTKPKACNYALHFARGELLTIYDAEDKPEPDQLKRVVAAFRKAEKDVVCIQARLNYYNADENWLTRMFTLEYTLWFDFYLPALEYLRIPIPLGGTSNHFRLDVLRQVRAWDPYNVTEDADLGVRLIQNGYRVNVVNSTTFEEANVSIPNWIRQRSRWLKGYMQTWLVHMRDPVHLYRSTGFKGFWGFQFFIGGGFFTALGVPVLWALYAVWMVTGTTMFERFFPPWLAAVSLVNLLLANAFFIYITLVAAFKRDYFKLAPYALTVPFYWALQSIAAYKGLWQLIHNPFYWEKTTHGISKHSENERRAALEE</sequence>
<dbReference type="CDD" id="cd06427">
    <property type="entry name" value="CESA_like_2"/>
    <property type="match status" value="1"/>
</dbReference>
<evidence type="ECO:0000313" key="7">
    <source>
        <dbReference type="EMBL" id="PPU55845.1"/>
    </source>
</evidence>
<reference evidence="8 10" key="2">
    <citation type="submission" date="2022-08" db="EMBL/GenBank/DDBJ databases">
        <title>Whole genome sequencing-based tracing of a 2022 introduction and outbreak of Xanthomonas hortorum pv. pelargonii.</title>
        <authorList>
            <person name="Iruegas-Bocardo F."/>
            <person name="Weisberg A.K."/>
            <person name="Riutta E.R."/>
            <person name="Kilday K."/>
            <person name="Bonkowski J.C."/>
            <person name="Creswell T."/>
            <person name="Daughtrey M.L."/>
            <person name="Rane K."/>
            <person name="Grunwald N.J."/>
            <person name="Chang J.H."/>
            <person name="Putnam M.L."/>
        </authorList>
    </citation>
    <scope>NUCLEOTIDE SEQUENCE [LARGE SCALE GENOMIC DNA]</scope>
    <source>
        <strain evidence="8 10">22-325</strain>
    </source>
</reference>
<dbReference type="Pfam" id="PF13632">
    <property type="entry name" value="Glyco_trans_2_3"/>
    <property type="match status" value="1"/>
</dbReference>
<keyword evidence="2 8" id="KW-0328">Glycosyltransferase</keyword>
<keyword evidence="4" id="KW-0812">Transmembrane</keyword>
<feature type="transmembrane region" description="Helical" evidence="4">
    <location>
        <begin position="509"/>
        <end position="533"/>
    </location>
</feature>
<evidence type="ECO:0000259" key="5">
    <source>
        <dbReference type="Pfam" id="PF05157"/>
    </source>
</evidence>
<evidence type="ECO:0000256" key="4">
    <source>
        <dbReference type="SAM" id="Phobius"/>
    </source>
</evidence>
<keyword evidence="4" id="KW-0472">Membrane</keyword>
<dbReference type="AlphaFoldDB" id="A0A2S7C2N9"/>
<dbReference type="Proteomes" id="UP000238908">
    <property type="component" value="Unassembled WGS sequence"/>
</dbReference>
<dbReference type="PANTHER" id="PTHR43630">
    <property type="entry name" value="POLY-BETA-1,6-N-ACETYL-D-GLUCOSAMINE SYNTHASE"/>
    <property type="match status" value="1"/>
</dbReference>
<evidence type="ECO:0000256" key="1">
    <source>
        <dbReference type="ARBA" id="ARBA00006739"/>
    </source>
</evidence>
<reference evidence="7 9" key="1">
    <citation type="submission" date="2016-08" db="EMBL/GenBank/DDBJ databases">
        <authorList>
            <person name="Seilhamer J.J."/>
        </authorList>
    </citation>
    <scope>NUCLEOTIDE SEQUENCE [LARGE SCALE GENOMIC DNA]</scope>
    <source>
        <strain evidence="7 9">CFBP7245</strain>
    </source>
</reference>
<dbReference type="SUPFAM" id="SSF53448">
    <property type="entry name" value="Nucleotide-diphospho-sugar transferases"/>
    <property type="match status" value="1"/>
</dbReference>
<evidence type="ECO:0000256" key="3">
    <source>
        <dbReference type="ARBA" id="ARBA00022679"/>
    </source>
</evidence>
<feature type="transmembrane region" description="Helical" evidence="4">
    <location>
        <begin position="553"/>
        <end position="576"/>
    </location>
</feature>
<dbReference type="EC" id="2.4.-.-" evidence="8"/>
<keyword evidence="10" id="KW-1185">Reference proteome</keyword>
<dbReference type="Proteomes" id="UP001304534">
    <property type="component" value="Chromosome"/>
</dbReference>
<dbReference type="InterPro" id="IPR007831">
    <property type="entry name" value="T2SS_GspE_N"/>
</dbReference>
<dbReference type="PANTHER" id="PTHR43630:SF1">
    <property type="entry name" value="POLY-BETA-1,6-N-ACETYL-D-GLUCOSAMINE SYNTHASE"/>
    <property type="match status" value="1"/>
</dbReference>
<dbReference type="EMBL" id="MDEE01000015">
    <property type="protein sequence ID" value="PPU55845.1"/>
    <property type="molecule type" value="Genomic_DNA"/>
</dbReference>
<dbReference type="InterPro" id="IPR029044">
    <property type="entry name" value="Nucleotide-diphossugar_trans"/>
</dbReference>
<dbReference type="EMBL" id="CP103840">
    <property type="protein sequence ID" value="WOB27214.1"/>
    <property type="molecule type" value="Genomic_DNA"/>
</dbReference>
<feature type="domain" description="Glycosyltransferase 2-like" evidence="6">
    <location>
        <begin position="345"/>
        <end position="543"/>
    </location>
</feature>
<keyword evidence="3 7" id="KW-0808">Transferase</keyword>
<evidence type="ECO:0000313" key="8">
    <source>
        <dbReference type="EMBL" id="WOB27214.1"/>
    </source>
</evidence>
<name>A0A2S7C2N9_9XANT</name>
<keyword evidence="4" id="KW-1133">Transmembrane helix</keyword>
<evidence type="ECO:0000313" key="9">
    <source>
        <dbReference type="Proteomes" id="UP000238908"/>
    </source>
</evidence>
<dbReference type="InterPro" id="IPR001173">
    <property type="entry name" value="Glyco_trans_2-like"/>
</dbReference>
<feature type="transmembrane region" description="Helical" evidence="4">
    <location>
        <begin position="188"/>
        <end position="208"/>
    </location>
</feature>
<dbReference type="GO" id="GO:0016757">
    <property type="term" value="F:glycosyltransferase activity"/>
    <property type="evidence" value="ECO:0007669"/>
    <property type="project" value="UniProtKB-KW"/>
</dbReference>
<dbReference type="GeneID" id="95583086"/>
<evidence type="ECO:0000313" key="10">
    <source>
        <dbReference type="Proteomes" id="UP001304534"/>
    </source>
</evidence>
<feature type="transmembrane region" description="Helical" evidence="4">
    <location>
        <begin position="214"/>
        <end position="233"/>
    </location>
</feature>
<dbReference type="Gene3D" id="3.90.550.10">
    <property type="entry name" value="Spore Coat Polysaccharide Biosynthesis Protein SpsA, Chain A"/>
    <property type="match status" value="1"/>
</dbReference>
<proteinExistence type="inferred from homology"/>
<organism evidence="7 9">
    <name type="scientific">Xanthomonas dyei</name>
    <dbReference type="NCBI Taxonomy" id="743699"/>
    <lineage>
        <taxon>Bacteria</taxon>
        <taxon>Pseudomonadati</taxon>
        <taxon>Pseudomonadota</taxon>
        <taxon>Gammaproteobacteria</taxon>
        <taxon>Lysobacterales</taxon>
        <taxon>Lysobacteraceae</taxon>
        <taxon>Xanthomonas</taxon>
    </lineage>
</organism>
<dbReference type="InterPro" id="IPR037257">
    <property type="entry name" value="T2SS_E_N_sf"/>
</dbReference>
<gene>
    <name evidence="8" type="ORF">NYR99_04400</name>
    <name evidence="7" type="ORF">XdyCFBP7245_11600</name>
</gene>
<comment type="similarity">
    <text evidence="1">Belongs to the glycosyltransferase 2 family.</text>
</comment>
<dbReference type="RefSeq" id="WP_104615793.1">
    <property type="nucleotide sequence ID" value="NZ_CP103837.1"/>
</dbReference>
<dbReference type="SUPFAM" id="SSF160246">
    <property type="entry name" value="EspE N-terminal domain-like"/>
    <property type="match status" value="1"/>
</dbReference>
<accession>A0A2S7C2N9</accession>
<feature type="domain" description="Type II secretion system protein GspE N-terminal" evidence="5">
    <location>
        <begin position="76"/>
        <end position="161"/>
    </location>
</feature>
<protein>
    <submittedName>
        <fullName evidence="7">Glycosyltransferase</fullName>
        <ecNumber evidence="8">2.4.-.-</ecNumber>
    </submittedName>
</protein>